<comment type="similarity">
    <text evidence="3">Belongs to the WD repeat PRL1/PRL2 family.</text>
</comment>
<evidence type="ECO:0008006" key="7">
    <source>
        <dbReference type="Google" id="ProtNLM"/>
    </source>
</evidence>
<evidence type="ECO:0000256" key="3">
    <source>
        <dbReference type="ARBA" id="ARBA00025726"/>
    </source>
</evidence>
<dbReference type="SUPFAM" id="SSF50978">
    <property type="entry name" value="WD40 repeat-like"/>
    <property type="match status" value="1"/>
</dbReference>
<evidence type="ECO:0000256" key="1">
    <source>
        <dbReference type="ARBA" id="ARBA00022574"/>
    </source>
</evidence>
<evidence type="ECO:0000313" key="5">
    <source>
        <dbReference type="EMBL" id="KAK4336618.1"/>
    </source>
</evidence>
<accession>A0AAE1QQ47</accession>
<dbReference type="EMBL" id="JAVYJV010000111">
    <property type="protein sequence ID" value="KAK4336618.1"/>
    <property type="molecule type" value="Genomic_DNA"/>
</dbReference>
<dbReference type="InterPro" id="IPR001680">
    <property type="entry name" value="WD40_rpt"/>
</dbReference>
<dbReference type="InterPro" id="IPR015943">
    <property type="entry name" value="WD40/YVTN_repeat-like_dom_sf"/>
</dbReference>
<proteinExistence type="inferred from homology"/>
<evidence type="ECO:0000313" key="6">
    <source>
        <dbReference type="Proteomes" id="UP001291623"/>
    </source>
</evidence>
<protein>
    <recommendedName>
        <fullName evidence="7">Pleiotropic regulator 1</fullName>
    </recommendedName>
</protein>
<dbReference type="Gene3D" id="2.130.10.10">
    <property type="entry name" value="YVTN repeat-like/Quinoprotein amine dehydrogenase"/>
    <property type="match status" value="1"/>
</dbReference>
<feature type="repeat" description="WD" evidence="4">
    <location>
        <begin position="267"/>
        <end position="308"/>
    </location>
</feature>
<keyword evidence="6" id="KW-1185">Reference proteome</keyword>
<feature type="repeat" description="WD" evidence="4">
    <location>
        <begin position="183"/>
        <end position="224"/>
    </location>
</feature>
<dbReference type="PROSITE" id="PS50082">
    <property type="entry name" value="WD_REPEATS_2"/>
    <property type="match status" value="5"/>
</dbReference>
<keyword evidence="1 4" id="KW-0853">WD repeat</keyword>
<dbReference type="GO" id="GO:0000398">
    <property type="term" value="P:mRNA splicing, via spliceosome"/>
    <property type="evidence" value="ECO:0007669"/>
    <property type="project" value="InterPro"/>
</dbReference>
<gene>
    <name evidence="5" type="ORF">RND71_043957</name>
</gene>
<dbReference type="InterPro" id="IPR045241">
    <property type="entry name" value="Prp46/PLRG1-like"/>
</dbReference>
<dbReference type="PROSITE" id="PS00678">
    <property type="entry name" value="WD_REPEATS_1"/>
    <property type="match status" value="1"/>
</dbReference>
<dbReference type="GO" id="GO:0071011">
    <property type="term" value="C:precatalytic spliceosome"/>
    <property type="evidence" value="ECO:0007669"/>
    <property type="project" value="TreeGrafter"/>
</dbReference>
<keyword evidence="2" id="KW-0677">Repeat</keyword>
<dbReference type="AlphaFoldDB" id="A0AAE1QQ47"/>
<sequence>MEAGLVSKRLKTTLDIFTSLNKVPQSLEDDFEKYILSIKGKSEYGSIKQKIDEKQVNGRQFESKFDLLVEKEKVEKANPNKKDNNLQLEIVKNQLEPVIFDNFKKPLSELKLSSGVSIVPRRQVQKPKPQYHPSWKLMRVISGHTGWVRCLAIDPSNEWFATGSNDRIIKIWDLASGKLRLSLTGHISSVRGLEISNRHGYLFSCGEDKTVKCWDLEYNKVIRHYHGHLSGVYSLSLHPTEDVLLTGGRDTHARLWDMRTKVQIHCLSGHTNTISSVKCQSNEPQIMTGSHDTTIRCWDIRAGKTINTLTNHKKGIRCLEMHPNNEMFVSGATDNIKQWNCEDLSFVQNLEGHNTIVNCIAINSDDVMVSGGDNGSLYFWDWKTGYTFQKSQVAPQSGSIDSEAGIFEMKFDMSGTRLITAEADKTIKVYKEDDSLIDN</sequence>
<name>A0AAE1QQ47_9SOLA</name>
<dbReference type="PROSITE" id="PS50294">
    <property type="entry name" value="WD_REPEATS_REGION"/>
    <property type="match status" value="5"/>
</dbReference>
<dbReference type="PANTHER" id="PTHR19923:SF0">
    <property type="entry name" value="PLEIOTROPIC REGULATOR 1"/>
    <property type="match status" value="1"/>
</dbReference>
<dbReference type="InterPro" id="IPR036322">
    <property type="entry name" value="WD40_repeat_dom_sf"/>
</dbReference>
<reference evidence="5" key="1">
    <citation type="submission" date="2023-12" db="EMBL/GenBank/DDBJ databases">
        <title>Genome assembly of Anisodus tanguticus.</title>
        <authorList>
            <person name="Wang Y.-J."/>
        </authorList>
    </citation>
    <scope>NUCLEOTIDE SEQUENCE</scope>
    <source>
        <strain evidence="5">KB-2021</strain>
        <tissue evidence="5">Leaf</tissue>
    </source>
</reference>
<evidence type="ECO:0000256" key="2">
    <source>
        <dbReference type="ARBA" id="ARBA00022737"/>
    </source>
</evidence>
<dbReference type="GO" id="GO:0071013">
    <property type="term" value="C:catalytic step 2 spliceosome"/>
    <property type="evidence" value="ECO:0007669"/>
    <property type="project" value="TreeGrafter"/>
</dbReference>
<feature type="repeat" description="WD" evidence="4">
    <location>
        <begin position="225"/>
        <end position="266"/>
    </location>
</feature>
<dbReference type="GO" id="GO:0000974">
    <property type="term" value="C:Prp19 complex"/>
    <property type="evidence" value="ECO:0007669"/>
    <property type="project" value="TreeGrafter"/>
</dbReference>
<dbReference type="InterPro" id="IPR020472">
    <property type="entry name" value="WD40_PAC1"/>
</dbReference>
<evidence type="ECO:0000256" key="4">
    <source>
        <dbReference type="PROSITE-ProRule" id="PRU00221"/>
    </source>
</evidence>
<dbReference type="PANTHER" id="PTHR19923">
    <property type="entry name" value="WD40 REPEAT PROTEINPRL1/PRL2-RELATED"/>
    <property type="match status" value="1"/>
</dbReference>
<organism evidence="5 6">
    <name type="scientific">Anisodus tanguticus</name>
    <dbReference type="NCBI Taxonomy" id="243964"/>
    <lineage>
        <taxon>Eukaryota</taxon>
        <taxon>Viridiplantae</taxon>
        <taxon>Streptophyta</taxon>
        <taxon>Embryophyta</taxon>
        <taxon>Tracheophyta</taxon>
        <taxon>Spermatophyta</taxon>
        <taxon>Magnoliopsida</taxon>
        <taxon>eudicotyledons</taxon>
        <taxon>Gunneridae</taxon>
        <taxon>Pentapetalae</taxon>
        <taxon>asterids</taxon>
        <taxon>lamiids</taxon>
        <taxon>Solanales</taxon>
        <taxon>Solanaceae</taxon>
        <taxon>Solanoideae</taxon>
        <taxon>Hyoscyameae</taxon>
        <taxon>Anisodus</taxon>
    </lineage>
</organism>
<dbReference type="Pfam" id="PF00400">
    <property type="entry name" value="WD40"/>
    <property type="match status" value="6"/>
</dbReference>
<feature type="repeat" description="WD" evidence="4">
    <location>
        <begin position="350"/>
        <end position="390"/>
    </location>
</feature>
<comment type="caution">
    <text evidence="5">The sequence shown here is derived from an EMBL/GenBank/DDBJ whole genome shotgun (WGS) entry which is preliminary data.</text>
</comment>
<dbReference type="FunFam" id="2.130.10.10:FF:000012">
    <property type="entry name" value="Putative pleiotropic regulator 1"/>
    <property type="match status" value="1"/>
</dbReference>
<feature type="repeat" description="WD" evidence="4">
    <location>
        <begin position="141"/>
        <end position="182"/>
    </location>
</feature>
<dbReference type="InterPro" id="IPR019775">
    <property type="entry name" value="WD40_repeat_CS"/>
</dbReference>
<dbReference type="CDD" id="cd00200">
    <property type="entry name" value="WD40"/>
    <property type="match status" value="1"/>
</dbReference>
<dbReference type="SMART" id="SM00320">
    <property type="entry name" value="WD40"/>
    <property type="match status" value="7"/>
</dbReference>
<dbReference type="Proteomes" id="UP001291623">
    <property type="component" value="Unassembled WGS sequence"/>
</dbReference>
<dbReference type="PRINTS" id="PR00320">
    <property type="entry name" value="GPROTEINBRPT"/>
</dbReference>